<evidence type="ECO:0000313" key="1">
    <source>
        <dbReference type="EMBL" id="KHS42066.1"/>
    </source>
</evidence>
<organism evidence="1 2">
    <name type="scientific">Novosphingobium subterraneum</name>
    <dbReference type="NCBI Taxonomy" id="48936"/>
    <lineage>
        <taxon>Bacteria</taxon>
        <taxon>Pseudomonadati</taxon>
        <taxon>Pseudomonadota</taxon>
        <taxon>Alphaproteobacteria</taxon>
        <taxon>Sphingomonadales</taxon>
        <taxon>Sphingomonadaceae</taxon>
        <taxon>Novosphingobium</taxon>
    </lineage>
</organism>
<name>A0A0B8ZUZ3_9SPHN</name>
<sequence>MPLTNDAWRMLLRIFVDTLQGRVVTVHGLAKDLVLSPDIARRYLLALESERLVLVVATKGIGAACGVSDPEPGSIERGVTIGDEGILRVARYFLPEAANE</sequence>
<keyword evidence="2" id="KW-1185">Reference proteome</keyword>
<gene>
    <name evidence="1" type="ORF">NJ75_04432</name>
</gene>
<protein>
    <submittedName>
        <fullName evidence="1">Uncharacterized protein</fullName>
    </submittedName>
</protein>
<proteinExistence type="predicted"/>
<evidence type="ECO:0000313" key="2">
    <source>
        <dbReference type="Proteomes" id="UP000031338"/>
    </source>
</evidence>
<reference evidence="1 2" key="1">
    <citation type="submission" date="2014-10" db="EMBL/GenBank/DDBJ databases">
        <title>Draft genome sequence of Novosphingobium subterraneum DSM 12447.</title>
        <authorList>
            <person name="Gan H.M."/>
            <person name="Gan H.Y."/>
            <person name="Savka M.A."/>
        </authorList>
    </citation>
    <scope>NUCLEOTIDE SEQUENCE [LARGE SCALE GENOMIC DNA]</scope>
    <source>
        <strain evidence="1 2">DSM 12447</strain>
    </source>
</reference>
<dbReference type="PATRIC" id="fig|48936.3.peg.4472"/>
<dbReference type="RefSeq" id="WP_039338292.1">
    <property type="nucleotide sequence ID" value="NZ_JBNNWK010000026.1"/>
</dbReference>
<accession>A0A0B8ZUZ3</accession>
<comment type="caution">
    <text evidence="1">The sequence shown here is derived from an EMBL/GenBank/DDBJ whole genome shotgun (WGS) entry which is preliminary data.</text>
</comment>
<dbReference type="EMBL" id="JRVC01000033">
    <property type="protein sequence ID" value="KHS42066.1"/>
    <property type="molecule type" value="Genomic_DNA"/>
</dbReference>
<dbReference type="AlphaFoldDB" id="A0A0B8ZUZ3"/>
<dbReference type="Proteomes" id="UP000031338">
    <property type="component" value="Unassembled WGS sequence"/>
</dbReference>